<proteinExistence type="predicted"/>
<keyword evidence="2" id="KW-1185">Reference proteome</keyword>
<sequence length="122" mass="14184">VGAKRYCMEVREGIAIGWFAEYVVRCWTLLEQDVKYVTEEIRTTYVDDSNCAPVALRQIRHAKLAQVVPSTGRQWSSRPWRWLLIFVPACTSPRVGQGFGSAKRKRRRRWAGDDTWPMARIL</sequence>
<organism evidence="1 2">
    <name type="scientific">Colletotrichum godetiae</name>
    <dbReference type="NCBI Taxonomy" id="1209918"/>
    <lineage>
        <taxon>Eukaryota</taxon>
        <taxon>Fungi</taxon>
        <taxon>Dikarya</taxon>
        <taxon>Ascomycota</taxon>
        <taxon>Pezizomycotina</taxon>
        <taxon>Sordariomycetes</taxon>
        <taxon>Hypocreomycetidae</taxon>
        <taxon>Glomerellales</taxon>
        <taxon>Glomerellaceae</taxon>
        <taxon>Colletotrichum</taxon>
        <taxon>Colletotrichum acutatum species complex</taxon>
    </lineage>
</organism>
<protein>
    <submittedName>
        <fullName evidence="1">Uncharacterized protein</fullName>
    </submittedName>
</protein>
<evidence type="ECO:0000313" key="1">
    <source>
        <dbReference type="EMBL" id="KAK1656890.1"/>
    </source>
</evidence>
<dbReference type="RefSeq" id="XP_060421654.1">
    <property type="nucleotide sequence ID" value="XM_060576584.1"/>
</dbReference>
<evidence type="ECO:0000313" key="2">
    <source>
        <dbReference type="Proteomes" id="UP001224890"/>
    </source>
</evidence>
<name>A0AAJ0A9B0_9PEZI</name>
<accession>A0AAJ0A9B0</accession>
<gene>
    <name evidence="1" type="ORF">BDP55DRAFT_687577</name>
</gene>
<dbReference type="EMBL" id="JAHMHR010000114">
    <property type="protein sequence ID" value="KAK1656890.1"/>
    <property type="molecule type" value="Genomic_DNA"/>
</dbReference>
<dbReference type="Proteomes" id="UP001224890">
    <property type="component" value="Unassembled WGS sequence"/>
</dbReference>
<feature type="non-terminal residue" evidence="1">
    <location>
        <position position="1"/>
    </location>
</feature>
<reference evidence="1" key="1">
    <citation type="submission" date="2021-06" db="EMBL/GenBank/DDBJ databases">
        <title>Comparative genomics, transcriptomics and evolutionary studies reveal genomic signatures of adaptation to plant cell wall in hemibiotrophic fungi.</title>
        <authorList>
            <consortium name="DOE Joint Genome Institute"/>
            <person name="Baroncelli R."/>
            <person name="Diaz J.F."/>
            <person name="Benocci T."/>
            <person name="Peng M."/>
            <person name="Battaglia E."/>
            <person name="Haridas S."/>
            <person name="Andreopoulos W."/>
            <person name="Labutti K."/>
            <person name="Pangilinan J."/>
            <person name="Floch G.L."/>
            <person name="Makela M.R."/>
            <person name="Henrissat B."/>
            <person name="Grigoriev I.V."/>
            <person name="Crouch J.A."/>
            <person name="De Vries R.P."/>
            <person name="Sukno S.A."/>
            <person name="Thon M.R."/>
        </authorList>
    </citation>
    <scope>NUCLEOTIDE SEQUENCE</scope>
    <source>
        <strain evidence="1">CBS 193.32</strain>
    </source>
</reference>
<dbReference type="GeneID" id="85461110"/>
<dbReference type="AlphaFoldDB" id="A0AAJ0A9B0"/>
<comment type="caution">
    <text evidence="1">The sequence shown here is derived from an EMBL/GenBank/DDBJ whole genome shotgun (WGS) entry which is preliminary data.</text>
</comment>